<dbReference type="InterPro" id="IPR003156">
    <property type="entry name" value="DHHA1_dom"/>
</dbReference>
<dbReference type="Pfam" id="PF02272">
    <property type="entry name" value="DHHA1"/>
    <property type="match status" value="1"/>
</dbReference>
<evidence type="ECO:0000256" key="5">
    <source>
        <dbReference type="ARBA" id="ARBA00022839"/>
    </source>
</evidence>
<organism evidence="9">
    <name type="scientific">hydrocarbon metagenome</name>
    <dbReference type="NCBI Taxonomy" id="938273"/>
    <lineage>
        <taxon>unclassified sequences</taxon>
        <taxon>metagenomes</taxon>
        <taxon>ecological metagenomes</taxon>
    </lineage>
</organism>
<dbReference type="SUPFAM" id="SSF64182">
    <property type="entry name" value="DHH phosphoesterases"/>
    <property type="match status" value="1"/>
</dbReference>
<dbReference type="GO" id="GO:0006310">
    <property type="term" value="P:DNA recombination"/>
    <property type="evidence" value="ECO:0007669"/>
    <property type="project" value="InterPro"/>
</dbReference>
<feature type="domain" description="RecJ OB" evidence="8">
    <location>
        <begin position="457"/>
        <end position="565"/>
    </location>
</feature>
<dbReference type="PANTHER" id="PTHR30255:SF2">
    <property type="entry name" value="SINGLE-STRANDED-DNA-SPECIFIC EXONUCLEASE RECJ"/>
    <property type="match status" value="1"/>
</dbReference>
<dbReference type="GO" id="GO:0003676">
    <property type="term" value="F:nucleic acid binding"/>
    <property type="evidence" value="ECO:0007669"/>
    <property type="project" value="InterPro"/>
</dbReference>
<dbReference type="InterPro" id="IPR004610">
    <property type="entry name" value="RecJ"/>
</dbReference>
<evidence type="ECO:0000256" key="4">
    <source>
        <dbReference type="ARBA" id="ARBA00022801"/>
    </source>
</evidence>
<dbReference type="PANTHER" id="PTHR30255">
    <property type="entry name" value="SINGLE-STRANDED-DNA-SPECIFIC EXONUCLEASE RECJ"/>
    <property type="match status" value="1"/>
</dbReference>
<dbReference type="InterPro" id="IPR041122">
    <property type="entry name" value="RecJ_OB"/>
</dbReference>
<dbReference type="EMBL" id="LNQE01000378">
    <property type="protein sequence ID" value="KUG26981.1"/>
    <property type="molecule type" value="Genomic_DNA"/>
</dbReference>
<dbReference type="NCBIfam" id="TIGR00644">
    <property type="entry name" value="recJ"/>
    <property type="match status" value="1"/>
</dbReference>
<reference evidence="9" key="1">
    <citation type="journal article" date="2015" name="Proc. Natl. Acad. Sci. U.S.A.">
        <title>Networks of energetic and metabolic interactions define dynamics in microbial communities.</title>
        <authorList>
            <person name="Embree M."/>
            <person name="Liu J.K."/>
            <person name="Al-Bassam M.M."/>
            <person name="Zengler K."/>
        </authorList>
    </citation>
    <scope>NUCLEOTIDE SEQUENCE</scope>
</reference>
<evidence type="ECO:0000259" key="8">
    <source>
        <dbReference type="Pfam" id="PF17768"/>
    </source>
</evidence>
<evidence type="ECO:0000256" key="1">
    <source>
        <dbReference type="ARBA" id="ARBA00005915"/>
    </source>
</evidence>
<keyword evidence="4" id="KW-0378">Hydrolase</keyword>
<dbReference type="GO" id="GO:0008409">
    <property type="term" value="F:5'-3' exonuclease activity"/>
    <property type="evidence" value="ECO:0007669"/>
    <property type="project" value="InterPro"/>
</dbReference>
<evidence type="ECO:0000256" key="3">
    <source>
        <dbReference type="ARBA" id="ARBA00022722"/>
    </source>
</evidence>
<evidence type="ECO:0000256" key="2">
    <source>
        <dbReference type="ARBA" id="ARBA00019841"/>
    </source>
</evidence>
<accession>A0A0W8G1I3</accession>
<proteinExistence type="inferred from homology"/>
<dbReference type="GO" id="GO:0006281">
    <property type="term" value="P:DNA repair"/>
    <property type="evidence" value="ECO:0007669"/>
    <property type="project" value="InterPro"/>
</dbReference>
<dbReference type="Gene3D" id="3.10.310.30">
    <property type="match status" value="1"/>
</dbReference>
<protein>
    <recommendedName>
        <fullName evidence="2">Single-stranded-DNA-specific exonuclease RecJ</fullName>
    </recommendedName>
</protein>
<keyword evidence="5 9" id="KW-0269">Exonuclease</keyword>
<dbReference type="Pfam" id="PF17768">
    <property type="entry name" value="RecJ_OB"/>
    <property type="match status" value="1"/>
</dbReference>
<evidence type="ECO:0000259" key="7">
    <source>
        <dbReference type="Pfam" id="PF02272"/>
    </source>
</evidence>
<keyword evidence="3" id="KW-0540">Nuclease</keyword>
<dbReference type="Gene3D" id="3.90.1640.30">
    <property type="match status" value="1"/>
</dbReference>
<dbReference type="InterPro" id="IPR038763">
    <property type="entry name" value="DHH_sf"/>
</dbReference>
<dbReference type="AlphaFoldDB" id="A0A0W8G1I3"/>
<sequence length="576" mass="63876">MLKKRWKLKEGSNQTDVLALADSLNISPVLANLLIARGISNFHEAKSYFRPSLDGMHDPFLMNGMEEASIRVINAITGNQRIAVYGDYDVDGTCSAALMYLFLKELGANVEIYIPNRLTEGYGLSIEGIDYLKEQKTDLIITVDCGITAVEEINHANTIGIDSIICDHHKPKEIIPNAVAVLDPLKPGCNYPFKFLSGAGVAFKLAQAIGNRIGHKDMALKHLDLVALAGAADIVPLVDENRILVREGLDLINRNPRPGILALIRSARMEPGNLSAGQIVFTIAPRINAVGRLGDAIRAVDLFITQNPEDAIKLAEVLESENQQRRKIDEATFSHAVELVEGDHDFHENYGIILHDDNWHPGVIGIVASRLVEKYYRPSIMLSTIDGVAKGSARSISGFNIYKALEYSEDLLLQFGGHEAAAGLAIEIDKIPEFKKRFNNYLRENLSQEEILPEIHIDTKVSLSEITPKFVRILNQFAPFGPGNMRPVFLSENVQLVYPPKIVGTNHLLTCVKQNGNDKIFDSIGFNLGYFADKIDKEKNLVDMAFTIETVVKDGKSYPQLRIKDLKVKEKELVSN</sequence>
<feature type="domain" description="DDH" evidence="6">
    <location>
        <begin position="81"/>
        <end position="229"/>
    </location>
</feature>
<evidence type="ECO:0000259" key="6">
    <source>
        <dbReference type="Pfam" id="PF01368"/>
    </source>
</evidence>
<feature type="domain" description="DHHA1" evidence="7">
    <location>
        <begin position="354"/>
        <end position="443"/>
    </location>
</feature>
<dbReference type="InterPro" id="IPR001667">
    <property type="entry name" value="DDH_dom"/>
</dbReference>
<comment type="caution">
    <text evidence="9">The sequence shown here is derived from an EMBL/GenBank/DDBJ whole genome shotgun (WGS) entry which is preliminary data.</text>
</comment>
<dbReference type="InterPro" id="IPR051673">
    <property type="entry name" value="SSDNA_exonuclease_RecJ"/>
</dbReference>
<name>A0A0W8G1I3_9ZZZZ</name>
<evidence type="ECO:0000313" key="9">
    <source>
        <dbReference type="EMBL" id="KUG26981.1"/>
    </source>
</evidence>
<dbReference type="Pfam" id="PF01368">
    <property type="entry name" value="DHH"/>
    <property type="match status" value="1"/>
</dbReference>
<gene>
    <name evidence="9" type="ORF">ASZ90_003163</name>
</gene>
<comment type="similarity">
    <text evidence="1">Belongs to the RecJ family.</text>
</comment>